<dbReference type="STRING" id="1447872.A0A1J9PD85"/>
<dbReference type="OrthoDB" id="66144at2759"/>
<feature type="compositionally biased region" description="Basic and acidic residues" evidence="1">
    <location>
        <begin position="201"/>
        <end position="219"/>
    </location>
</feature>
<dbReference type="CDD" id="cd02440">
    <property type="entry name" value="AdoMet_MTases"/>
    <property type="match status" value="1"/>
</dbReference>
<dbReference type="PANTHER" id="PTHR43861">
    <property type="entry name" value="TRANS-ACONITATE 2-METHYLTRANSFERASE-RELATED"/>
    <property type="match status" value="1"/>
</dbReference>
<dbReference type="VEuPathDB" id="FungiDB:AJ78_05125"/>
<protein>
    <submittedName>
        <fullName evidence="2">Uncharacterized protein</fullName>
    </submittedName>
</protein>
<sequence>MSSMASAHPTPISAPGALAAANEKFWTTSADTVFNEPWVQAFNTKMRAFLEKNLDWLGIVDDRTSAAEVAEKKMLDYACGDGFLTRVYHPFFTKCIGIDIAAGMVKKFNETAAQLGLAPEKMYAVKGDLSTSAPELLKEEGVTAPDLSGDEFFNFDFAGVALALHHMEDPQTTIVKMADRLKSGGVILVIDLLKSEGLQESKTGEENGGHQHHPHQCDHHHGHSHGHGHDPLDIATATGHPGPAGHTISPDHASFSPEVVRNMFARAGLTDIEMIFSDWKLELLFVTDPNAKVFVARGRKP</sequence>
<comment type="caution">
    <text evidence="2">The sequence shown here is derived from an EMBL/GenBank/DDBJ whole genome shotgun (WGS) entry which is preliminary data.</text>
</comment>
<name>A0A1J9PD85_9EURO</name>
<dbReference type="AlphaFoldDB" id="A0A1J9PD85"/>
<evidence type="ECO:0000256" key="1">
    <source>
        <dbReference type="SAM" id="MobiDB-lite"/>
    </source>
</evidence>
<organism evidence="2 3">
    <name type="scientific">Emergomyces pasteurianus Ep9510</name>
    <dbReference type="NCBI Taxonomy" id="1447872"/>
    <lineage>
        <taxon>Eukaryota</taxon>
        <taxon>Fungi</taxon>
        <taxon>Dikarya</taxon>
        <taxon>Ascomycota</taxon>
        <taxon>Pezizomycotina</taxon>
        <taxon>Eurotiomycetes</taxon>
        <taxon>Eurotiomycetidae</taxon>
        <taxon>Onygenales</taxon>
        <taxon>Ajellomycetaceae</taxon>
        <taxon>Emergomyces</taxon>
    </lineage>
</organism>
<evidence type="ECO:0000313" key="3">
    <source>
        <dbReference type="Proteomes" id="UP000182235"/>
    </source>
</evidence>
<accession>A0A1J9PD85</accession>
<dbReference type="EMBL" id="LGRN01000213">
    <property type="protein sequence ID" value="OJD14544.1"/>
    <property type="molecule type" value="Genomic_DNA"/>
</dbReference>
<dbReference type="Proteomes" id="UP000182235">
    <property type="component" value="Unassembled WGS sequence"/>
</dbReference>
<feature type="region of interest" description="Disordered" evidence="1">
    <location>
        <begin position="201"/>
        <end position="253"/>
    </location>
</feature>
<dbReference type="Gene3D" id="3.40.50.150">
    <property type="entry name" value="Vaccinia Virus protein VP39"/>
    <property type="match status" value="1"/>
</dbReference>
<dbReference type="InterPro" id="IPR029063">
    <property type="entry name" value="SAM-dependent_MTases_sf"/>
</dbReference>
<proteinExistence type="predicted"/>
<gene>
    <name evidence="2" type="ORF">AJ78_05125</name>
</gene>
<keyword evidence="3" id="KW-1185">Reference proteome</keyword>
<dbReference type="SUPFAM" id="SSF53335">
    <property type="entry name" value="S-adenosyl-L-methionine-dependent methyltransferases"/>
    <property type="match status" value="1"/>
</dbReference>
<evidence type="ECO:0000313" key="2">
    <source>
        <dbReference type="EMBL" id="OJD14544.1"/>
    </source>
</evidence>
<reference evidence="2 3" key="1">
    <citation type="submission" date="2015-07" db="EMBL/GenBank/DDBJ databases">
        <title>Emmonsia species relationships and genome sequence.</title>
        <authorList>
            <consortium name="The Broad Institute Genomics Platform"/>
            <person name="Cuomo C.A."/>
            <person name="Munoz J.F."/>
            <person name="Imamovic A."/>
            <person name="Priest M.E."/>
            <person name="Young S."/>
            <person name="Clay O.K."/>
            <person name="McEwen J.G."/>
        </authorList>
    </citation>
    <scope>NUCLEOTIDE SEQUENCE [LARGE SCALE GENOMIC DNA]</scope>
    <source>
        <strain evidence="2 3">UAMH 9510</strain>
    </source>
</reference>
<dbReference type="Pfam" id="PF13489">
    <property type="entry name" value="Methyltransf_23"/>
    <property type="match status" value="1"/>
</dbReference>